<comment type="caution">
    <text evidence="6">The sequence shown here is derived from an EMBL/GenBank/DDBJ whole genome shotgun (WGS) entry which is preliminary data.</text>
</comment>
<dbReference type="Proteomes" id="UP001267878">
    <property type="component" value="Unassembled WGS sequence"/>
</dbReference>
<dbReference type="EMBL" id="JAVDVW010000002">
    <property type="protein sequence ID" value="MDR7099745.1"/>
    <property type="molecule type" value="Genomic_DNA"/>
</dbReference>
<dbReference type="PANTHER" id="PTHR43270">
    <property type="entry name" value="BETA-ALA-HIS DIPEPTIDASE"/>
    <property type="match status" value="1"/>
</dbReference>
<accession>A0ABU1VQI1</accession>
<evidence type="ECO:0000256" key="1">
    <source>
        <dbReference type="ARBA" id="ARBA00022670"/>
    </source>
</evidence>
<protein>
    <submittedName>
        <fullName evidence="6">Acetylornithine deacetylase/succinyl-diaminopimelate desuccinylase-like protein</fullName>
    </submittedName>
</protein>
<dbReference type="PANTHER" id="PTHR43270:SF4">
    <property type="entry name" value="CARNOSINE DIPEPTIDASE 2, ISOFORM A"/>
    <property type="match status" value="1"/>
</dbReference>
<gene>
    <name evidence="6" type="ORF">J2X04_002126</name>
</gene>
<organism evidence="6 7">
    <name type="scientific">Agrilutibacter niabensis</name>
    <dbReference type="NCBI Taxonomy" id="380628"/>
    <lineage>
        <taxon>Bacteria</taxon>
        <taxon>Pseudomonadati</taxon>
        <taxon>Pseudomonadota</taxon>
        <taxon>Gammaproteobacteria</taxon>
        <taxon>Lysobacterales</taxon>
        <taxon>Lysobacteraceae</taxon>
        <taxon>Agrilutibacter</taxon>
    </lineage>
</organism>
<reference evidence="6 7" key="1">
    <citation type="submission" date="2023-07" db="EMBL/GenBank/DDBJ databases">
        <title>Sorghum-associated microbial communities from plants grown in Nebraska, USA.</title>
        <authorList>
            <person name="Schachtman D."/>
        </authorList>
    </citation>
    <scope>NUCLEOTIDE SEQUENCE [LARGE SCALE GENOMIC DNA]</scope>
    <source>
        <strain evidence="6 7">BE187</strain>
    </source>
</reference>
<dbReference type="Gene3D" id="3.40.630.10">
    <property type="entry name" value="Zn peptidases"/>
    <property type="match status" value="1"/>
</dbReference>
<dbReference type="Pfam" id="PF07687">
    <property type="entry name" value="M20_dimer"/>
    <property type="match status" value="1"/>
</dbReference>
<dbReference type="SUPFAM" id="SSF53187">
    <property type="entry name" value="Zn-dependent exopeptidases"/>
    <property type="match status" value="1"/>
</dbReference>
<evidence type="ECO:0000256" key="3">
    <source>
        <dbReference type="ARBA" id="ARBA00022801"/>
    </source>
</evidence>
<dbReference type="InterPro" id="IPR002933">
    <property type="entry name" value="Peptidase_M20"/>
</dbReference>
<evidence type="ECO:0000313" key="6">
    <source>
        <dbReference type="EMBL" id="MDR7099745.1"/>
    </source>
</evidence>
<dbReference type="Pfam" id="PF01546">
    <property type="entry name" value="Peptidase_M20"/>
    <property type="match status" value="1"/>
</dbReference>
<keyword evidence="3" id="KW-0378">Hydrolase</keyword>
<dbReference type="InterPro" id="IPR011650">
    <property type="entry name" value="Peptidase_M20_dimer"/>
</dbReference>
<dbReference type="RefSeq" id="WP_310054136.1">
    <property type="nucleotide sequence ID" value="NZ_JAVDVW010000002.1"/>
</dbReference>
<keyword evidence="2" id="KW-0479">Metal-binding</keyword>
<dbReference type="InterPro" id="IPR051458">
    <property type="entry name" value="Cyt/Met_Dipeptidase"/>
</dbReference>
<evidence type="ECO:0000313" key="7">
    <source>
        <dbReference type="Proteomes" id="UP001267878"/>
    </source>
</evidence>
<feature type="domain" description="Peptidase M20 dimerisation" evidence="5">
    <location>
        <begin position="253"/>
        <end position="397"/>
    </location>
</feature>
<keyword evidence="7" id="KW-1185">Reference proteome</keyword>
<feature type="signal peptide" evidence="4">
    <location>
        <begin position="1"/>
        <end position="32"/>
    </location>
</feature>
<feature type="chain" id="PRO_5045803456" evidence="4">
    <location>
        <begin position="33"/>
        <end position="506"/>
    </location>
</feature>
<keyword evidence="4" id="KW-0732">Signal</keyword>
<proteinExistence type="predicted"/>
<keyword evidence="1" id="KW-0645">Protease</keyword>
<name>A0ABU1VQI1_9GAMM</name>
<evidence type="ECO:0000256" key="4">
    <source>
        <dbReference type="SAM" id="SignalP"/>
    </source>
</evidence>
<evidence type="ECO:0000259" key="5">
    <source>
        <dbReference type="Pfam" id="PF07687"/>
    </source>
</evidence>
<dbReference type="Gene3D" id="3.30.70.360">
    <property type="match status" value="1"/>
</dbReference>
<evidence type="ECO:0000256" key="2">
    <source>
        <dbReference type="ARBA" id="ARBA00022723"/>
    </source>
</evidence>
<sequence length="506" mass="53678">MYVRFSLRGKVMAAVAATFVASAASVAAPVHATDSSELSAIRAEVARHHDETVKRLQDWIAQPAIAAEDRGYPAGAEYMAKLARDAGFQQVSIVNTEGKPGVFATLDAGAAKTVGLYFMYDVKQFDPAEWTSPPLEARLVDKAGLGKVLIGRGAVNQKGPEAAFLAALHAIRAAGGKSPVNLVLVAEGEEEIGSPHIGQIVQRPEVQAALAKTVGVFMPSAMQGIDGVVTVNLGSKGVVELELVSSGEKWGRGPGKDIHSSLKAMVDSPNWHLVKALDTLVSDDGNTITVDGYPKPLPLSESERRMIAVASQRRSEAQAKQQLGVQRWIDDLPWQQANERLESQPTINIEGLVGGYTGVGGKTVLPHRAVAKIDMRLVPGMTRDDAVAALKTHLAKRGFGDIEVNVSGGYDPTSTAPDTPLIQAQIATLKKAGIDPLLWPRNAGSYPGYVFTGAPLKLAAGHFGLGHGSGAHGPDEYYLIESTNPKLQGIDGATMSFVEYLYELAN</sequence>